<dbReference type="SUPFAM" id="SSF48452">
    <property type="entry name" value="TPR-like"/>
    <property type="match status" value="1"/>
</dbReference>
<feature type="signal peptide" evidence="1">
    <location>
        <begin position="1"/>
        <end position="22"/>
    </location>
</feature>
<dbReference type="EMBL" id="AJLO02000020">
    <property type="protein sequence ID" value="KOE99406.1"/>
    <property type="molecule type" value="Genomic_DNA"/>
</dbReference>
<name>A0A0L8AAZ4_9GAMM</name>
<dbReference type="OrthoDB" id="6023295at2"/>
<organism evidence="2 3">
    <name type="scientific">Stenotrophomonas geniculata N1</name>
    <dbReference type="NCBI Taxonomy" id="1167641"/>
    <lineage>
        <taxon>Bacteria</taxon>
        <taxon>Pseudomonadati</taxon>
        <taxon>Pseudomonadota</taxon>
        <taxon>Gammaproteobacteria</taxon>
        <taxon>Lysobacterales</taxon>
        <taxon>Lysobacteraceae</taxon>
        <taxon>Stenotrophomonas</taxon>
    </lineage>
</organism>
<dbReference type="RefSeq" id="WP_010484150.1">
    <property type="nucleotide sequence ID" value="NZ_AJLO02000020.1"/>
</dbReference>
<dbReference type="Proteomes" id="UP000036890">
    <property type="component" value="Unassembled WGS sequence"/>
</dbReference>
<evidence type="ECO:0000313" key="2">
    <source>
        <dbReference type="EMBL" id="KOE99406.1"/>
    </source>
</evidence>
<accession>A0A0L8AAZ4</accession>
<evidence type="ECO:0000313" key="3">
    <source>
        <dbReference type="Proteomes" id="UP000036890"/>
    </source>
</evidence>
<dbReference type="InterPro" id="IPR011990">
    <property type="entry name" value="TPR-like_helical_dom_sf"/>
</dbReference>
<evidence type="ECO:0008006" key="4">
    <source>
        <dbReference type="Google" id="ProtNLM"/>
    </source>
</evidence>
<comment type="caution">
    <text evidence="2">The sequence shown here is derived from an EMBL/GenBank/DDBJ whole genome shotgun (WGS) entry which is preliminary data.</text>
</comment>
<gene>
    <name evidence="2" type="ORF">W7K_09335</name>
</gene>
<evidence type="ECO:0000256" key="1">
    <source>
        <dbReference type="SAM" id="SignalP"/>
    </source>
</evidence>
<feature type="chain" id="PRO_5005579967" description="Tetratricopeptide repeat protein" evidence="1">
    <location>
        <begin position="23"/>
        <end position="506"/>
    </location>
</feature>
<dbReference type="AlphaFoldDB" id="A0A0L8AAZ4"/>
<sequence length="506" mass="55088">MPRILPLAALLIAALASSSATASITVVPQKPSVTADAMHQAYATRWDEAIQQSRSGNTLGALIAMERLMEDPMLDDFDAEHRGRAAQVAGWTAMVQKKPDQARRYLQRAQEALPDDAQILLTLVSVELSENQPAPATKHLVQALKHADAPLPVDRHAINYLQFRLRDQPQQRMELLQALFDNGWKSGGLEPTGMWLALATLQADNGRGDDIPATLARITGPAEIIRLRSDKRFDRYVDRADARFDPVQAAQKHLDELRVSGLLDRALDARMAEFSSTLLMLDRNEEVLALTDGMASAAAEGESPSAAEAEWVAWLLNSRLTALRRLGRTDDALAAAKLAARIGALGPDGAEHQFNVGFVFSSLGRMQDAATAVNDMPGLAGYGKAAQALLQFVAARERGDAKAEQAARAAILAQGDDARLFQREMLLDEGNLDGAAAVLIEQLRSPVERGETLASLQDMRTYPSLPGDVKIDAAWRALKQRADVQAEVARLGRIERYELVSTSTSR</sequence>
<reference evidence="2 3" key="1">
    <citation type="journal article" date="2012" name="J. Bacteriol.">
        <title>Genome sequence of a novel nicotine-degrading strain, Pseudomonas geniculata N1.</title>
        <authorList>
            <person name="Tang H."/>
            <person name="Yu H."/>
            <person name="Tai C."/>
            <person name="Huang K."/>
            <person name="Liu Y."/>
            <person name="Wang L."/>
            <person name="Yao Y."/>
            <person name="Wu G."/>
            <person name="Xu P."/>
        </authorList>
    </citation>
    <scope>NUCLEOTIDE SEQUENCE [LARGE SCALE GENOMIC DNA]</scope>
    <source>
        <strain evidence="2 3">N1</strain>
    </source>
</reference>
<keyword evidence="1" id="KW-0732">Signal</keyword>
<dbReference type="Gene3D" id="1.25.40.10">
    <property type="entry name" value="Tetratricopeptide repeat domain"/>
    <property type="match status" value="2"/>
</dbReference>
<proteinExistence type="predicted"/>
<protein>
    <recommendedName>
        <fullName evidence="4">Tetratricopeptide repeat protein</fullName>
    </recommendedName>
</protein>